<dbReference type="EMBL" id="CP059165">
    <property type="protein sequence ID" value="QLL06513.1"/>
    <property type="molecule type" value="Genomic_DNA"/>
</dbReference>
<dbReference type="KEGG" id="mgor:H0P51_22690"/>
<feature type="domain" description="AMP-dependent synthetase/ligase" evidence="1">
    <location>
        <begin position="19"/>
        <end position="377"/>
    </location>
</feature>
<dbReference type="RefSeq" id="WP_180915092.1">
    <property type="nucleotide sequence ID" value="NZ_CP059165.1"/>
</dbReference>
<keyword evidence="4" id="KW-1185">Reference proteome</keyword>
<dbReference type="PANTHER" id="PTHR43767">
    <property type="entry name" value="LONG-CHAIN-FATTY-ACID--COA LIGASE"/>
    <property type="match status" value="1"/>
</dbReference>
<organism evidence="3 4">
    <name type="scientific">Mycobacterium vicinigordonae</name>
    <dbReference type="NCBI Taxonomy" id="1719132"/>
    <lineage>
        <taxon>Bacteria</taxon>
        <taxon>Bacillati</taxon>
        <taxon>Actinomycetota</taxon>
        <taxon>Actinomycetes</taxon>
        <taxon>Mycobacteriales</taxon>
        <taxon>Mycobacteriaceae</taxon>
        <taxon>Mycobacterium</taxon>
    </lineage>
</organism>
<dbReference type="InterPro" id="IPR025110">
    <property type="entry name" value="AMP-bd_C"/>
</dbReference>
<gene>
    <name evidence="3" type="ORF">H0P51_22690</name>
</gene>
<reference evidence="4" key="1">
    <citation type="submission" date="2020-07" db="EMBL/GenBank/DDBJ databases">
        <title>Description of Mycobacterium gordonae subsp. intergordonae subsp.nov. and Mycobacterium gordonae subsp. gordonae subsp. nov.</title>
        <authorList>
            <person name="Yu X."/>
        </authorList>
    </citation>
    <scope>NUCLEOTIDE SEQUENCE [LARGE SCALE GENOMIC DNA]</scope>
    <source>
        <strain evidence="4">24</strain>
    </source>
</reference>
<reference evidence="3 4" key="2">
    <citation type="submission" date="2020-07" db="EMBL/GenBank/DDBJ databases">
        <authorList>
            <person name="Yu X."/>
        </authorList>
    </citation>
    <scope>NUCLEOTIDE SEQUENCE [LARGE SCALE GENOMIC DNA]</scope>
    <source>
        <strain evidence="4">24</strain>
    </source>
</reference>
<sequence>MDNGSVRSLPATFAARWERASAIYPGNAFLLFEERGGTIRTWTYAEFDAVVTRAAIALGARGVTAGDSIHLVLSNCPAFVALWLAAARIGAYMIPVDPASTSRDIGNQTRRVHPVLAFCAAERADTYRSGSRTTVIEVNETSADVDPGGPLDIGGRDLVGIGAPTPMDWMAVMFTSGTTSVPKGVVLTQHNYAYVADTMSELIDLRAHHRWLATLPLFHANAQYYCFASAIAVGASVALTAGFSASRWVTQARTLGATHASLFAAPIRMILARNADAGAPLQLDHVWFAQNLGASHYEEFSALVGCKPRQLYGMTETLAVVTCDLSSQPRCNVIGSVAAGRPILIVDPDTGEPTIDPRPGELVVGGKRGETLFVGYLDDEQVTEAVFEEAGGIDWFHTADIVSRADDGHLEFVGRSDDVIKVAGENVSLAQVEAVVSQSPGVLEAAVIAGHDPVRGAVPIAYVVPKNRADPPAVESLERWATQELVSAMRPRKWHIIDALPRTSVGKIRKFKLPNNDETVVSGLSPGDSIRAGRIV</sequence>
<dbReference type="PANTHER" id="PTHR43767:SF1">
    <property type="entry name" value="NONRIBOSOMAL PEPTIDE SYNTHASE PES1 (EUROFUNG)-RELATED"/>
    <property type="match status" value="1"/>
</dbReference>
<dbReference type="Pfam" id="PF00501">
    <property type="entry name" value="AMP-binding"/>
    <property type="match status" value="1"/>
</dbReference>
<dbReference type="Proteomes" id="UP000510682">
    <property type="component" value="Chromosome"/>
</dbReference>
<dbReference type="PROSITE" id="PS00455">
    <property type="entry name" value="AMP_BINDING"/>
    <property type="match status" value="1"/>
</dbReference>
<reference evidence="4" key="3">
    <citation type="submission" date="2023-07" db="EMBL/GenBank/DDBJ databases">
        <title>Description of Mycobacterium gordonae subsp. intergordonae subsp.nov. and Mycobacterium gordonae subsp. gordonae subsp. nov.</title>
        <authorList>
            <person name="Huang H."/>
        </authorList>
    </citation>
    <scope>NUCLEOTIDE SEQUENCE [LARGE SCALE GENOMIC DNA]</scope>
    <source>
        <strain evidence="4">24</strain>
    </source>
</reference>
<feature type="domain" description="AMP-binding enzyme C-terminal" evidence="2">
    <location>
        <begin position="431"/>
        <end position="507"/>
    </location>
</feature>
<proteinExistence type="predicted"/>
<accession>A0A7D6HTS6</accession>
<evidence type="ECO:0000259" key="1">
    <source>
        <dbReference type="Pfam" id="PF00501"/>
    </source>
</evidence>
<protein>
    <submittedName>
        <fullName evidence="3">AMP-binding protein</fullName>
    </submittedName>
</protein>
<dbReference type="InterPro" id="IPR045851">
    <property type="entry name" value="AMP-bd_C_sf"/>
</dbReference>
<evidence type="ECO:0000313" key="4">
    <source>
        <dbReference type="Proteomes" id="UP000510682"/>
    </source>
</evidence>
<dbReference type="InterPro" id="IPR050237">
    <property type="entry name" value="ATP-dep_AMP-bd_enzyme"/>
</dbReference>
<evidence type="ECO:0000259" key="2">
    <source>
        <dbReference type="Pfam" id="PF13193"/>
    </source>
</evidence>
<dbReference type="Gene3D" id="3.40.50.12780">
    <property type="entry name" value="N-terminal domain of ligase-like"/>
    <property type="match status" value="1"/>
</dbReference>
<dbReference type="GO" id="GO:0016878">
    <property type="term" value="F:acid-thiol ligase activity"/>
    <property type="evidence" value="ECO:0007669"/>
    <property type="project" value="UniProtKB-ARBA"/>
</dbReference>
<dbReference type="Pfam" id="PF13193">
    <property type="entry name" value="AMP-binding_C"/>
    <property type="match status" value="1"/>
</dbReference>
<dbReference type="InterPro" id="IPR000873">
    <property type="entry name" value="AMP-dep_synth/lig_dom"/>
</dbReference>
<dbReference type="SUPFAM" id="SSF56801">
    <property type="entry name" value="Acetyl-CoA synthetase-like"/>
    <property type="match status" value="1"/>
</dbReference>
<dbReference type="InterPro" id="IPR020845">
    <property type="entry name" value="AMP-binding_CS"/>
</dbReference>
<dbReference type="InterPro" id="IPR042099">
    <property type="entry name" value="ANL_N_sf"/>
</dbReference>
<evidence type="ECO:0000313" key="3">
    <source>
        <dbReference type="EMBL" id="QLL06513.1"/>
    </source>
</evidence>
<dbReference type="AlphaFoldDB" id="A0A7D6HTS6"/>
<name>A0A7D6HTS6_9MYCO</name>
<dbReference type="Gene3D" id="3.30.300.30">
    <property type="match status" value="1"/>
</dbReference>